<dbReference type="Proteomes" id="UP000231019">
    <property type="component" value="Unassembled WGS sequence"/>
</dbReference>
<dbReference type="PANTHER" id="PTHR43308">
    <property type="entry name" value="OUTER MEMBRANE PROTEIN ALPHA-RELATED"/>
    <property type="match status" value="1"/>
</dbReference>
<feature type="chain" id="PRO_5014650016" description="SLH domain-containing protein" evidence="1">
    <location>
        <begin position="21"/>
        <end position="640"/>
    </location>
</feature>
<protein>
    <recommendedName>
        <fullName evidence="2">SLH domain-containing protein</fullName>
    </recommendedName>
</protein>
<dbReference type="EMBL" id="PFFQ01000062">
    <property type="protein sequence ID" value="PIW14244.1"/>
    <property type="molecule type" value="Genomic_DNA"/>
</dbReference>
<dbReference type="InterPro" id="IPR001119">
    <property type="entry name" value="SLH_dom"/>
</dbReference>
<dbReference type="Pfam" id="PF00395">
    <property type="entry name" value="SLH"/>
    <property type="match status" value="1"/>
</dbReference>
<comment type="caution">
    <text evidence="3">The sequence shown here is derived from an EMBL/GenBank/DDBJ whole genome shotgun (WGS) entry which is preliminary data.</text>
</comment>
<proteinExistence type="predicted"/>
<feature type="signal peptide" evidence="1">
    <location>
        <begin position="1"/>
        <end position="20"/>
    </location>
</feature>
<evidence type="ECO:0000259" key="2">
    <source>
        <dbReference type="PROSITE" id="PS51272"/>
    </source>
</evidence>
<dbReference type="AlphaFoldDB" id="A0A2M7FY56"/>
<dbReference type="NCBIfam" id="NF033921">
    <property type="entry name" value="por_somb"/>
    <property type="match status" value="1"/>
</dbReference>
<dbReference type="InterPro" id="IPR047684">
    <property type="entry name" value="Por_som-like"/>
</dbReference>
<keyword evidence="1" id="KW-0732">Signal</keyword>
<dbReference type="PANTHER" id="PTHR43308:SF1">
    <property type="entry name" value="OUTER MEMBRANE PROTEIN ALPHA"/>
    <property type="match status" value="1"/>
</dbReference>
<feature type="domain" description="SLH" evidence="2">
    <location>
        <begin position="31"/>
        <end position="95"/>
    </location>
</feature>
<evidence type="ECO:0000313" key="3">
    <source>
        <dbReference type="EMBL" id="PIW14244.1"/>
    </source>
</evidence>
<dbReference type="PROSITE" id="PS51272">
    <property type="entry name" value="SLH"/>
    <property type="match status" value="1"/>
</dbReference>
<sequence>MVSRKAALLGASLAFTLAFASYTPMAQAFIPTNEMSDLSPEHWAYQAIQALTEKYLILEGYPDKTFRGNRTLTRYEFAAALYRVMTRMEEMIAAAGVNKGGPPIDIDRTDLETIAALQKEFREELNSFRGRLNRLEEKVNLMDSVKLSGAVEVRYRDRMAVTDSTLSSSPLFNSNPDKEQVNSPARNFITRRDRFPFRVRTFLNLDANVMKDLSYSGRFIADEGGFLGTTSGQQAVFIGGHFGAEGFMGSPVYVDKSFVNQKFNLGEGGDAPTMNIKFGLYNFSEAINPGTSFKNHFSGEAWLGHGYGLVGWGGDEISTVNQGQQSSATGYNNSVSRFWVGDINASRVDPNSKRYNQASSPSVSVDFKWGPLGLFFGANNGSFYTSRLVASQGNLSGIGAVSRGNTFGTLINADALVGNLDRLSRIRSNVLDLPADMNDGYGVVGVELDLGRPIGNDTFPVRLGIHGMDYWNDAAFALSGTRKEVSAVVDIGTNALGATAQINSSFIGYDMGSVGVFANNIAGSGVDLGLGGKVALRSLSNFASESFAAANAGAYVSLPDFGGSIPKILFAVRQSFGDTLGTEKGYQVLKDSGFTVSAPFRNIMGSHLDLVVEYNALMEGAFFSGRFMAHDLAVYSRYNF</sequence>
<evidence type="ECO:0000313" key="4">
    <source>
        <dbReference type="Proteomes" id="UP000231019"/>
    </source>
</evidence>
<dbReference type="InterPro" id="IPR051465">
    <property type="entry name" value="Cell_Envelope_Struct_Comp"/>
</dbReference>
<accession>A0A2M7FY56</accession>
<reference evidence="3 4" key="1">
    <citation type="submission" date="2017-09" db="EMBL/GenBank/DDBJ databases">
        <title>Depth-based differentiation of microbial function through sediment-hosted aquifers and enrichment of novel symbionts in the deep terrestrial subsurface.</title>
        <authorList>
            <person name="Probst A.J."/>
            <person name="Ladd B."/>
            <person name="Jarett J.K."/>
            <person name="Geller-Mcgrath D.E."/>
            <person name="Sieber C.M."/>
            <person name="Emerson J.B."/>
            <person name="Anantharaman K."/>
            <person name="Thomas B.C."/>
            <person name="Malmstrom R."/>
            <person name="Stieglmeier M."/>
            <person name="Klingl A."/>
            <person name="Woyke T."/>
            <person name="Ryan C.M."/>
            <person name="Banfield J.F."/>
        </authorList>
    </citation>
    <scope>NUCLEOTIDE SEQUENCE [LARGE SCALE GENOMIC DNA]</scope>
    <source>
        <strain evidence="3">CG17_big_fil_post_rev_8_21_14_2_50_48_46</strain>
    </source>
</reference>
<evidence type="ECO:0000256" key="1">
    <source>
        <dbReference type="SAM" id="SignalP"/>
    </source>
</evidence>
<gene>
    <name evidence="3" type="ORF">COW36_22505</name>
</gene>
<organism evidence="3 4">
    <name type="scientific">bacterium (Candidatus Blackallbacteria) CG17_big_fil_post_rev_8_21_14_2_50_48_46</name>
    <dbReference type="NCBI Taxonomy" id="2014261"/>
    <lineage>
        <taxon>Bacteria</taxon>
        <taxon>Candidatus Blackallbacteria</taxon>
    </lineage>
</organism>
<name>A0A2M7FY56_9BACT</name>